<gene>
    <name evidence="1" type="ORF">Tci_929899</name>
</gene>
<dbReference type="EMBL" id="BKCJ011846628">
    <property type="protein sequence ID" value="GFD57930.1"/>
    <property type="molecule type" value="Genomic_DNA"/>
</dbReference>
<dbReference type="AlphaFoldDB" id="A0A699XHS9"/>
<evidence type="ECO:0000313" key="1">
    <source>
        <dbReference type="EMBL" id="GFD57930.1"/>
    </source>
</evidence>
<name>A0A699XHS9_TANCI</name>
<dbReference type="GO" id="GO:0000166">
    <property type="term" value="F:nucleotide binding"/>
    <property type="evidence" value="ECO:0007669"/>
    <property type="project" value="InterPro"/>
</dbReference>
<dbReference type="SUPFAM" id="SSF47819">
    <property type="entry name" value="HRDC-like"/>
    <property type="match status" value="1"/>
</dbReference>
<reference evidence="1" key="1">
    <citation type="journal article" date="2019" name="Sci. Rep.">
        <title>Draft genome of Tanacetum cinerariifolium, the natural source of mosquito coil.</title>
        <authorList>
            <person name="Yamashiro T."/>
            <person name="Shiraishi A."/>
            <person name="Satake H."/>
            <person name="Nakayama K."/>
        </authorList>
    </citation>
    <scope>NUCLEOTIDE SEQUENCE</scope>
</reference>
<sequence length="40" mass="4472">LLKTGFPDGPYKLPDSLRGWRRELMGQMLLDSLANAGEQP</sequence>
<dbReference type="InterPro" id="IPR010997">
    <property type="entry name" value="HRDC-like_sf"/>
</dbReference>
<protein>
    <submittedName>
        <fullName evidence="1">Uncharacterized protein</fullName>
    </submittedName>
</protein>
<comment type="caution">
    <text evidence="1">The sequence shown here is derived from an EMBL/GenBank/DDBJ whole genome shotgun (WGS) entry which is preliminary data.</text>
</comment>
<feature type="non-terminal residue" evidence="1">
    <location>
        <position position="1"/>
    </location>
</feature>
<accession>A0A699XHS9</accession>
<proteinExistence type="predicted"/>
<organism evidence="1">
    <name type="scientific">Tanacetum cinerariifolium</name>
    <name type="common">Dalmatian daisy</name>
    <name type="synonym">Chrysanthemum cinerariifolium</name>
    <dbReference type="NCBI Taxonomy" id="118510"/>
    <lineage>
        <taxon>Eukaryota</taxon>
        <taxon>Viridiplantae</taxon>
        <taxon>Streptophyta</taxon>
        <taxon>Embryophyta</taxon>
        <taxon>Tracheophyta</taxon>
        <taxon>Spermatophyta</taxon>
        <taxon>Magnoliopsida</taxon>
        <taxon>eudicotyledons</taxon>
        <taxon>Gunneridae</taxon>
        <taxon>Pentapetalae</taxon>
        <taxon>asterids</taxon>
        <taxon>campanulids</taxon>
        <taxon>Asterales</taxon>
        <taxon>Asteraceae</taxon>
        <taxon>Asteroideae</taxon>
        <taxon>Anthemideae</taxon>
        <taxon>Anthemidinae</taxon>
        <taxon>Tanacetum</taxon>
    </lineage>
</organism>